<accession>A0ABQ9HXX0</accession>
<organism evidence="1 2">
    <name type="scientific">Dryococelus australis</name>
    <dbReference type="NCBI Taxonomy" id="614101"/>
    <lineage>
        <taxon>Eukaryota</taxon>
        <taxon>Metazoa</taxon>
        <taxon>Ecdysozoa</taxon>
        <taxon>Arthropoda</taxon>
        <taxon>Hexapoda</taxon>
        <taxon>Insecta</taxon>
        <taxon>Pterygota</taxon>
        <taxon>Neoptera</taxon>
        <taxon>Polyneoptera</taxon>
        <taxon>Phasmatodea</taxon>
        <taxon>Verophasmatodea</taxon>
        <taxon>Anareolatae</taxon>
        <taxon>Phasmatidae</taxon>
        <taxon>Eurycanthinae</taxon>
        <taxon>Dryococelus</taxon>
    </lineage>
</organism>
<evidence type="ECO:0000313" key="2">
    <source>
        <dbReference type="Proteomes" id="UP001159363"/>
    </source>
</evidence>
<sequence>MLCVVRSDEELAANLGYKLSAWPPALFENCNLGKSSAESVNTAYVKDGGYLLHLCSWQCHETYGEIMIEYVFTQLADIYHLMWLLYSMVMENLQLKTMNIFDVSALLKYLWKTLSPMLPPN</sequence>
<evidence type="ECO:0000313" key="1">
    <source>
        <dbReference type="EMBL" id="KAJ8889216.1"/>
    </source>
</evidence>
<name>A0ABQ9HXX0_9NEOP</name>
<gene>
    <name evidence="1" type="ORF">PR048_008714</name>
</gene>
<feature type="non-terminal residue" evidence="1">
    <location>
        <position position="121"/>
    </location>
</feature>
<comment type="caution">
    <text evidence="1">The sequence shown here is derived from an EMBL/GenBank/DDBJ whole genome shotgun (WGS) entry which is preliminary data.</text>
</comment>
<dbReference type="Proteomes" id="UP001159363">
    <property type="component" value="Chromosome 3"/>
</dbReference>
<dbReference type="EMBL" id="JARBHB010000003">
    <property type="protein sequence ID" value="KAJ8889216.1"/>
    <property type="molecule type" value="Genomic_DNA"/>
</dbReference>
<keyword evidence="2" id="KW-1185">Reference proteome</keyword>
<proteinExistence type="predicted"/>
<reference evidence="1 2" key="1">
    <citation type="submission" date="2023-02" db="EMBL/GenBank/DDBJ databases">
        <title>LHISI_Scaffold_Assembly.</title>
        <authorList>
            <person name="Stuart O.P."/>
            <person name="Cleave R."/>
            <person name="Magrath M.J.L."/>
            <person name="Mikheyev A.S."/>
        </authorList>
    </citation>
    <scope>NUCLEOTIDE SEQUENCE [LARGE SCALE GENOMIC DNA]</scope>
    <source>
        <strain evidence="1">Daus_M_001</strain>
        <tissue evidence="1">Leg muscle</tissue>
    </source>
</reference>
<protein>
    <submittedName>
        <fullName evidence="1">Uncharacterized protein</fullName>
    </submittedName>
</protein>